<evidence type="ECO:0000313" key="3">
    <source>
        <dbReference type="Proteomes" id="UP000006890"/>
    </source>
</evidence>
<protein>
    <recommendedName>
        <fullName evidence="1">UPF0210 protein Calhy_0639</fullName>
    </recommendedName>
</protein>
<reference evidence="2 3" key="2">
    <citation type="journal article" date="2011" name="J. Bacteriol.">
        <title>Complete genome sequences for the anaerobic, extremely thermophilic plant biomass-degrading bacteria Caldicellulosiruptor hydrothermalis, Caldicellulosiruptor kristjanssonii, Caldicellulosiruptor kronotskyensis, Caldicellulosiruptor owensenis, and Caldicellulosiruptor lactoaceticus.</title>
        <authorList>
            <person name="Blumer-Schuette S.E."/>
            <person name="Ozdemir I."/>
            <person name="Mistry D."/>
            <person name="Lucas S."/>
            <person name="Lapidus A."/>
            <person name="Cheng J.F."/>
            <person name="Goodwin L.A."/>
            <person name="Pitluck S."/>
            <person name="Land M.L."/>
            <person name="Hauser L.J."/>
            <person name="Woyke T."/>
            <person name="Mikhailova N."/>
            <person name="Pati A."/>
            <person name="Kyrpides N.C."/>
            <person name="Ivanova N."/>
            <person name="Detter J.C."/>
            <person name="Walston-Davenport K."/>
            <person name="Han S."/>
            <person name="Adams M.W."/>
            <person name="Kelly R.M."/>
        </authorList>
    </citation>
    <scope>NUCLEOTIDE SEQUENCE [LARGE SCALE GENOMIC DNA]</scope>
    <source>
        <strain evidence="3">DSM 18901 / VKM B-2411 / 108</strain>
    </source>
</reference>
<dbReference type="NCBIfam" id="NF003700">
    <property type="entry name" value="PRK05313.1"/>
    <property type="match status" value="1"/>
</dbReference>
<dbReference type="eggNOG" id="COG2848">
    <property type="taxonomic scope" value="Bacteria"/>
</dbReference>
<dbReference type="CDD" id="cd08025">
    <property type="entry name" value="RNR_PFL_like_DUF711"/>
    <property type="match status" value="1"/>
</dbReference>
<evidence type="ECO:0000313" key="2">
    <source>
        <dbReference type="EMBL" id="ADQ06380.1"/>
    </source>
</evidence>
<dbReference type="Proteomes" id="UP000006890">
    <property type="component" value="Chromosome"/>
</dbReference>
<comment type="similarity">
    <text evidence="1">Belongs to the UPF0210 family.</text>
</comment>
<dbReference type="OrthoDB" id="9763001at2"/>
<dbReference type="HAMAP" id="MF_01221">
    <property type="entry name" value="UPF0210"/>
    <property type="match status" value="1"/>
</dbReference>
<dbReference type="KEGG" id="chd:Calhy_0639"/>
<dbReference type="RefSeq" id="WP_013402583.1">
    <property type="nucleotide sequence ID" value="NC_014652.1"/>
</dbReference>
<comment type="subunit">
    <text evidence="1">Homodimer.</text>
</comment>
<organism evidence="2 3">
    <name type="scientific">Caldicellulosiruptor hydrothermalis (strain DSM 18901 / VKM B-2411 / 108)</name>
    <dbReference type="NCBI Taxonomy" id="632292"/>
    <lineage>
        <taxon>Bacteria</taxon>
        <taxon>Bacillati</taxon>
        <taxon>Bacillota</taxon>
        <taxon>Bacillota incertae sedis</taxon>
        <taxon>Caldicellulosiruptorales</taxon>
        <taxon>Caldicellulosiruptoraceae</taxon>
        <taxon>Caldicellulosiruptor</taxon>
    </lineage>
</organism>
<sequence>MFTSQEIIETINMVKQSNLDIRTITIGISLFDCSSDVPQKFIDNMKKKIIKYALNLKSVANEIEDMFGLPIVNKRVALTPISLLTFSYSYEDLLKVASAIDEIAKELDIDLIGGYSAIVHKNYDDNAKKFISSIPDAIAQTDRLCSSVDVGSTRSGINLDVISHLGYIIKEIAKKTAQKDSFGCARFVVFANAPDDNPFMAGAFHGTGEGDVCLNVGISGPGVVKRALEENKDASIDEVYETIKKMAFKITRTGQLVMQYACKKLGIPAGIVDLSLAPTPKVGDSIAEILEEMGLEKVGGYGTTFALALLNDAVKKGGAMAATFTGGLSGAFIPVSEDSGMVKGVESGALTLEKLEAMTSVCSVGLDMIVVPGDVEPEIISGMIADEIAIGVYNNKTTAVRVIPAYGKKEGDEVNFGGLLGRAKVMSINRSSPKRLIERGGRVPPPVISLRN</sequence>
<keyword evidence="3" id="KW-1185">Reference proteome</keyword>
<dbReference type="AlphaFoldDB" id="E4QD85"/>
<reference key="1">
    <citation type="submission" date="2010-09" db="EMBL/GenBank/DDBJ databases">
        <title>Complete sequence of Caldicellulosiruptor hydrothermalis 108.</title>
        <authorList>
            <consortium name="US DOE Joint Genome Institute"/>
            <person name="Lucas S."/>
            <person name="Copeland A."/>
            <person name="Lapidus A."/>
            <person name="Cheng J.-F."/>
            <person name="Bruce D."/>
            <person name="Goodwin L."/>
            <person name="Pitluck S."/>
            <person name="Davenport K."/>
            <person name="Detter J.C."/>
            <person name="Han C."/>
            <person name="Tapia R."/>
            <person name="Land M."/>
            <person name="Hauser L."/>
            <person name="Chang Y.-J."/>
            <person name="Jeffries C."/>
            <person name="Kyrpides N."/>
            <person name="Ivanova N."/>
            <person name="Mikhailova N."/>
            <person name="Blumer-Schuette S.E."/>
            <person name="Kelly R.M."/>
            <person name="Woyke T."/>
        </authorList>
    </citation>
    <scope>NUCLEOTIDE SEQUENCE</scope>
    <source>
        <strain>108</strain>
    </source>
</reference>
<dbReference type="SUPFAM" id="SSF51998">
    <property type="entry name" value="PFL-like glycyl radical enzymes"/>
    <property type="match status" value="1"/>
</dbReference>
<dbReference type="PANTHER" id="PTHR37560">
    <property type="entry name" value="UPF0210 PROTEIN SPR0218"/>
    <property type="match status" value="1"/>
</dbReference>
<dbReference type="InterPro" id="IPR007841">
    <property type="entry name" value="UPF0210"/>
</dbReference>
<dbReference type="Pfam" id="PF05167">
    <property type="entry name" value="DUF711"/>
    <property type="match status" value="1"/>
</dbReference>
<evidence type="ECO:0000256" key="1">
    <source>
        <dbReference type="HAMAP-Rule" id="MF_01221"/>
    </source>
</evidence>
<accession>E4QD85</accession>
<dbReference type="PANTHER" id="PTHR37560:SF1">
    <property type="entry name" value="UPF0210 PROTEIN MJ1665"/>
    <property type="match status" value="1"/>
</dbReference>
<dbReference type="STRING" id="632292.Calhy_0639"/>
<name>E4QD85_CALH1</name>
<dbReference type="HOGENOM" id="CLU_048704_0_0_9"/>
<proteinExistence type="inferred from homology"/>
<gene>
    <name evidence="2" type="ordered locus">Calhy_0639</name>
</gene>
<dbReference type="Gene3D" id="3.20.70.20">
    <property type="match status" value="1"/>
</dbReference>
<dbReference type="EMBL" id="CP002219">
    <property type="protein sequence ID" value="ADQ06380.1"/>
    <property type="molecule type" value="Genomic_DNA"/>
</dbReference>